<sequence>MPSAASPNPRAGSAQPDELDRLLDYDNAVENFMRDMPIGNDNQNNQATTEQPAVDDDQEVQVKKKRKPVPKLDENRLLSDQGIPRLRKITKTRLKFRGKGHEFADISRLLNTYQLWLDDLYPRAKFRDALAMVEKVGHSKRMQVMRKAWLDDTKAGRRDTDPDVEMSGALGNAEEDNGAQPSAEDLFQQMLQDDAEADASKRQDPANDAPDDDELDALLGENENQPIKKAQPPPQKRSGPFDEEDSDEDELDALLAQSNGEQQPSRTAKPSDDSRAQENEPDEDELDALLAEETTAARKAPNSFETARGAQSTASGRDAEDDFAEDEEAMASMGGMW</sequence>
<evidence type="ECO:0000256" key="6">
    <source>
        <dbReference type="ARBA" id="ARBA00023306"/>
    </source>
</evidence>
<dbReference type="InterPro" id="IPR012923">
    <property type="entry name" value="Csm3"/>
</dbReference>
<feature type="compositionally biased region" description="Polar residues" evidence="8">
    <location>
        <begin position="40"/>
        <end position="51"/>
    </location>
</feature>
<proteinExistence type="inferred from homology"/>
<feature type="compositionally biased region" description="Acidic residues" evidence="8">
    <location>
        <begin position="241"/>
        <end position="252"/>
    </location>
</feature>
<evidence type="ECO:0000256" key="5">
    <source>
        <dbReference type="ARBA" id="ARBA00023242"/>
    </source>
</evidence>
<evidence type="ECO:0000256" key="8">
    <source>
        <dbReference type="SAM" id="MobiDB-lite"/>
    </source>
</evidence>
<keyword evidence="11" id="KW-1185">Reference proteome</keyword>
<feature type="compositionally biased region" description="Low complexity" evidence="8">
    <location>
        <begin position="217"/>
        <end position="230"/>
    </location>
</feature>
<feature type="compositionally biased region" description="Basic and acidic residues" evidence="8">
    <location>
        <begin position="269"/>
        <end position="278"/>
    </location>
</feature>
<dbReference type="PANTHER" id="PTHR13220">
    <property type="entry name" value="TIMELESS INTERACTING-RELATED"/>
    <property type="match status" value="1"/>
</dbReference>
<comment type="similarity">
    <text evidence="2 7">Belongs to the CSM3 family.</text>
</comment>
<evidence type="ECO:0000256" key="7">
    <source>
        <dbReference type="RuleBase" id="RU366049"/>
    </source>
</evidence>
<evidence type="ECO:0000313" key="10">
    <source>
        <dbReference type="EMBL" id="KAK4495736.1"/>
    </source>
</evidence>
<evidence type="ECO:0000256" key="3">
    <source>
        <dbReference type="ARBA" id="ARBA00022763"/>
    </source>
</evidence>
<name>A0ABR0E2U0_ZASCE</name>
<feature type="region of interest" description="Disordered" evidence="8">
    <location>
        <begin position="153"/>
        <end position="181"/>
    </location>
</feature>
<evidence type="ECO:0000313" key="11">
    <source>
        <dbReference type="Proteomes" id="UP001305779"/>
    </source>
</evidence>
<feature type="compositionally biased region" description="Polar residues" evidence="8">
    <location>
        <begin position="257"/>
        <end position="268"/>
    </location>
</feature>
<reference evidence="10 11" key="1">
    <citation type="journal article" date="2023" name="G3 (Bethesda)">
        <title>A chromosome-level genome assembly of Zasmidium syzygii isolated from banana leaves.</title>
        <authorList>
            <person name="van Westerhoven A.C."/>
            <person name="Mehrabi R."/>
            <person name="Talebi R."/>
            <person name="Steentjes M.B.F."/>
            <person name="Corcolon B."/>
            <person name="Chong P.A."/>
            <person name="Kema G.H.J."/>
            <person name="Seidl M.F."/>
        </authorList>
    </citation>
    <scope>NUCLEOTIDE SEQUENCE [LARGE SCALE GENOMIC DNA]</scope>
    <source>
        <strain evidence="10 11">P124</strain>
    </source>
</reference>
<dbReference type="EMBL" id="JAXOVC010000011">
    <property type="protein sequence ID" value="KAK4495736.1"/>
    <property type="molecule type" value="Genomic_DNA"/>
</dbReference>
<feature type="region of interest" description="Disordered" evidence="8">
    <location>
        <begin position="194"/>
        <end position="337"/>
    </location>
</feature>
<feature type="region of interest" description="Disordered" evidence="8">
    <location>
        <begin position="1"/>
        <end position="20"/>
    </location>
</feature>
<feature type="compositionally biased region" description="Acidic residues" evidence="8">
    <location>
        <begin position="319"/>
        <end position="329"/>
    </location>
</feature>
<feature type="domain" description="Chromosome segregation in meiosis protein 3" evidence="9">
    <location>
        <begin position="71"/>
        <end position="153"/>
    </location>
</feature>
<dbReference type="InterPro" id="IPR040038">
    <property type="entry name" value="TIPIN/Csm3/Swi3"/>
</dbReference>
<organism evidence="10 11">
    <name type="scientific">Zasmidium cellare</name>
    <name type="common">Wine cellar mold</name>
    <name type="synonym">Racodium cellare</name>
    <dbReference type="NCBI Taxonomy" id="395010"/>
    <lineage>
        <taxon>Eukaryota</taxon>
        <taxon>Fungi</taxon>
        <taxon>Dikarya</taxon>
        <taxon>Ascomycota</taxon>
        <taxon>Pezizomycotina</taxon>
        <taxon>Dothideomycetes</taxon>
        <taxon>Dothideomycetidae</taxon>
        <taxon>Mycosphaerellales</taxon>
        <taxon>Mycosphaerellaceae</taxon>
        <taxon>Zasmidium</taxon>
    </lineage>
</organism>
<comment type="caution">
    <text evidence="10">The sequence shown here is derived from an EMBL/GenBank/DDBJ whole genome shotgun (WGS) entry which is preliminary data.</text>
</comment>
<dbReference type="Proteomes" id="UP001305779">
    <property type="component" value="Unassembled WGS sequence"/>
</dbReference>
<keyword evidence="3 7" id="KW-0227">DNA damage</keyword>
<keyword evidence="5 7" id="KW-0539">Nucleus</keyword>
<dbReference type="PANTHER" id="PTHR13220:SF11">
    <property type="entry name" value="TIMELESS-INTERACTING PROTEIN"/>
    <property type="match status" value="1"/>
</dbReference>
<comment type="function">
    <text evidence="7">Plays an important role in the control of DNA replication and the maintenance of replication fork stability.</text>
</comment>
<evidence type="ECO:0000256" key="2">
    <source>
        <dbReference type="ARBA" id="ARBA00006075"/>
    </source>
</evidence>
<dbReference type="Pfam" id="PF07962">
    <property type="entry name" value="Swi3"/>
    <property type="match status" value="1"/>
</dbReference>
<feature type="region of interest" description="Disordered" evidence="8">
    <location>
        <begin position="32"/>
        <end position="72"/>
    </location>
</feature>
<feature type="compositionally biased region" description="Polar residues" evidence="8">
    <location>
        <begin position="303"/>
        <end position="315"/>
    </location>
</feature>
<keyword evidence="4" id="KW-0236">DNA replication inhibitor</keyword>
<evidence type="ECO:0000259" key="9">
    <source>
        <dbReference type="Pfam" id="PF07962"/>
    </source>
</evidence>
<protein>
    <recommendedName>
        <fullName evidence="7">Chromosome segregation in meiosis protein</fullName>
    </recommendedName>
</protein>
<gene>
    <name evidence="10" type="ORF">PRZ48_013004</name>
</gene>
<evidence type="ECO:0000256" key="4">
    <source>
        <dbReference type="ARBA" id="ARBA00022880"/>
    </source>
</evidence>
<keyword evidence="6 7" id="KW-0131">Cell cycle</keyword>
<accession>A0ABR0E2U0</accession>
<comment type="subcellular location">
    <subcellularLocation>
        <location evidence="1 7">Nucleus</location>
    </subcellularLocation>
</comment>
<evidence type="ECO:0000256" key="1">
    <source>
        <dbReference type="ARBA" id="ARBA00004123"/>
    </source>
</evidence>